<reference evidence="3" key="1">
    <citation type="submission" date="2023-06" db="EMBL/GenBank/DDBJ databases">
        <title>Conoideocrella luteorostrata (Hypocreales: Clavicipitaceae), a potential biocontrol fungus for elongate hemlock scale in United States Christmas tree production areas.</title>
        <authorList>
            <person name="Barrett H."/>
            <person name="Lovett B."/>
            <person name="Macias A.M."/>
            <person name="Stajich J.E."/>
            <person name="Kasson M.T."/>
        </authorList>
    </citation>
    <scope>NUCLEOTIDE SEQUENCE</scope>
    <source>
        <strain evidence="3">ARSEF 14590</strain>
    </source>
</reference>
<keyword evidence="4" id="KW-1185">Reference proteome</keyword>
<dbReference type="InterPro" id="IPR000757">
    <property type="entry name" value="Beta-glucanase-like"/>
</dbReference>
<dbReference type="EMBL" id="JASWJB010000025">
    <property type="protein sequence ID" value="KAK2609231.1"/>
    <property type="molecule type" value="Genomic_DNA"/>
</dbReference>
<dbReference type="AlphaFoldDB" id="A0AAJ0G320"/>
<dbReference type="InterPro" id="IPR013320">
    <property type="entry name" value="ConA-like_dom_sf"/>
</dbReference>
<dbReference type="PANTHER" id="PTHR10963">
    <property type="entry name" value="GLYCOSYL HYDROLASE-RELATED"/>
    <property type="match status" value="1"/>
</dbReference>
<protein>
    <recommendedName>
        <fullName evidence="2">GH16 domain-containing protein</fullName>
    </recommendedName>
</protein>
<dbReference type="PANTHER" id="PTHR10963:SF68">
    <property type="entry name" value="GLYCOSIDASE CRH1-RELATED"/>
    <property type="match status" value="1"/>
</dbReference>
<feature type="signal peptide" evidence="1">
    <location>
        <begin position="1"/>
        <end position="20"/>
    </location>
</feature>
<evidence type="ECO:0000256" key="1">
    <source>
        <dbReference type="SAM" id="SignalP"/>
    </source>
</evidence>
<dbReference type="SUPFAM" id="SSF49899">
    <property type="entry name" value="Concanavalin A-like lectins/glucanases"/>
    <property type="match status" value="1"/>
</dbReference>
<dbReference type="GO" id="GO:0031505">
    <property type="term" value="P:fungal-type cell wall organization"/>
    <property type="evidence" value="ECO:0007669"/>
    <property type="project" value="TreeGrafter"/>
</dbReference>
<comment type="caution">
    <text evidence="3">The sequence shown here is derived from an EMBL/GenBank/DDBJ whole genome shotgun (WGS) entry which is preliminary data.</text>
</comment>
<sequence>MLSSVSTAVLALAAATIVTGQTFSKCSPIKDNGCPADPAFGNQKASCNFARDPCGVFTPAQGTTLSYGNSGAVFKIERDTNAPTIETKKYIFFGRVDVVAQAAPGKGIVTSVVLQSDDLDEIDWEWLGGDNAQVQTNYFSKGDTTTYDRGKFHPVSNPITSAHRYTIEWTKKQIVWSIDGKPVRTLLAKDAKGGSGFPQTPMQLKLGTWVAGRQGAAPGTVQWAGGYADWSKAPFLAYYKSVTITDYAGGDGPGRRARQYVYGDKSGSWQSIRVE</sequence>
<proteinExistence type="predicted"/>
<dbReference type="GO" id="GO:0005975">
    <property type="term" value="P:carbohydrate metabolic process"/>
    <property type="evidence" value="ECO:0007669"/>
    <property type="project" value="InterPro"/>
</dbReference>
<dbReference type="PROSITE" id="PS51762">
    <property type="entry name" value="GH16_2"/>
    <property type="match status" value="1"/>
</dbReference>
<feature type="domain" description="GH16" evidence="2">
    <location>
        <begin position="22"/>
        <end position="239"/>
    </location>
</feature>
<dbReference type="GO" id="GO:0009277">
    <property type="term" value="C:fungal-type cell wall"/>
    <property type="evidence" value="ECO:0007669"/>
    <property type="project" value="TreeGrafter"/>
</dbReference>
<gene>
    <name evidence="3" type="ORF">QQS21_002165</name>
</gene>
<name>A0AAJ0G320_9HYPO</name>
<evidence type="ECO:0000313" key="4">
    <source>
        <dbReference type="Proteomes" id="UP001251528"/>
    </source>
</evidence>
<dbReference type="Proteomes" id="UP001251528">
    <property type="component" value="Unassembled WGS sequence"/>
</dbReference>
<accession>A0AAJ0G320</accession>
<dbReference type="Gene3D" id="2.60.120.200">
    <property type="match status" value="1"/>
</dbReference>
<organism evidence="3 4">
    <name type="scientific">Conoideocrella luteorostrata</name>
    <dbReference type="NCBI Taxonomy" id="1105319"/>
    <lineage>
        <taxon>Eukaryota</taxon>
        <taxon>Fungi</taxon>
        <taxon>Dikarya</taxon>
        <taxon>Ascomycota</taxon>
        <taxon>Pezizomycotina</taxon>
        <taxon>Sordariomycetes</taxon>
        <taxon>Hypocreomycetidae</taxon>
        <taxon>Hypocreales</taxon>
        <taxon>Clavicipitaceae</taxon>
        <taxon>Conoideocrella</taxon>
    </lineage>
</organism>
<keyword evidence="1" id="KW-0732">Signal</keyword>
<dbReference type="GO" id="GO:0004553">
    <property type="term" value="F:hydrolase activity, hydrolyzing O-glycosyl compounds"/>
    <property type="evidence" value="ECO:0007669"/>
    <property type="project" value="InterPro"/>
</dbReference>
<dbReference type="CDD" id="cd02183">
    <property type="entry name" value="GH16_fungal_CRH1_transglycosylase"/>
    <property type="match status" value="1"/>
</dbReference>
<dbReference type="InterPro" id="IPR050546">
    <property type="entry name" value="Glycosyl_Hydrlase_16"/>
</dbReference>
<feature type="chain" id="PRO_5042610084" description="GH16 domain-containing protein" evidence="1">
    <location>
        <begin position="21"/>
        <end position="275"/>
    </location>
</feature>
<dbReference type="GO" id="GO:0016757">
    <property type="term" value="F:glycosyltransferase activity"/>
    <property type="evidence" value="ECO:0007669"/>
    <property type="project" value="TreeGrafter"/>
</dbReference>
<evidence type="ECO:0000259" key="2">
    <source>
        <dbReference type="PROSITE" id="PS51762"/>
    </source>
</evidence>
<evidence type="ECO:0000313" key="3">
    <source>
        <dbReference type="EMBL" id="KAK2609231.1"/>
    </source>
</evidence>
<dbReference type="Pfam" id="PF00722">
    <property type="entry name" value="Glyco_hydro_16"/>
    <property type="match status" value="1"/>
</dbReference>